<dbReference type="Gene3D" id="1.10.510.10">
    <property type="entry name" value="Transferase(Phosphotransferase) domain 1"/>
    <property type="match status" value="1"/>
</dbReference>
<dbReference type="EMBL" id="JBHTCQ010000001">
    <property type="protein sequence ID" value="MFC7403936.1"/>
    <property type="molecule type" value="Genomic_DNA"/>
</dbReference>
<evidence type="ECO:0000313" key="11">
    <source>
        <dbReference type="Proteomes" id="UP001596455"/>
    </source>
</evidence>
<evidence type="ECO:0000256" key="8">
    <source>
        <dbReference type="SAM" id="Phobius"/>
    </source>
</evidence>
<sequence>MSVHSTASAAPLAPRPRAGLVLGARYELTDRIAVGGMGEVWRALDRRLGRTVAVKVLRPELVGDDQFLARLRTEARNTAGLQHPNLAMLFDHGEGDGSGYLVMELVSGETLAARLARQGRLSAAELVPILVQACHGLHAAHTAGVVHRDVKPANVMITPDGSVKLTDFGISLAANQPPMTSTGMVMGTAQYLPPEQATGKPATAAGDIYALGVLAHECLVGERPFTGSTQVDVAFAHINTPVPPLPASVPPAVVGVVRRMLAKDPSDRPASARECAAELEAALMTAGATPREVTPPRAAHDVVHHLSLPPEHARRGSARHALGSVPPSTTTRSRRSRPTPARRARSTTPARVATGRDGTGRRLPTWREISEDRVWLAAMVTVVTVLLVLLALIAVGIGNLGGADRTDAAQPTSERSVHITVRTSSG</sequence>
<keyword evidence="6" id="KW-0067">ATP-binding</keyword>
<keyword evidence="11" id="KW-1185">Reference proteome</keyword>
<evidence type="ECO:0000256" key="3">
    <source>
        <dbReference type="ARBA" id="ARBA00022679"/>
    </source>
</evidence>
<dbReference type="CDD" id="cd14014">
    <property type="entry name" value="STKc_PknB_like"/>
    <property type="match status" value="1"/>
</dbReference>
<protein>
    <recommendedName>
        <fullName evidence="1">non-specific serine/threonine protein kinase</fullName>
        <ecNumber evidence="1">2.7.11.1</ecNumber>
    </recommendedName>
</protein>
<keyword evidence="8" id="KW-1133">Transmembrane helix</keyword>
<organism evidence="10 11">
    <name type="scientific">Georgenia alba</name>
    <dbReference type="NCBI Taxonomy" id="2233858"/>
    <lineage>
        <taxon>Bacteria</taxon>
        <taxon>Bacillati</taxon>
        <taxon>Actinomycetota</taxon>
        <taxon>Actinomycetes</taxon>
        <taxon>Micrococcales</taxon>
        <taxon>Bogoriellaceae</taxon>
        <taxon>Georgenia</taxon>
    </lineage>
</organism>
<evidence type="ECO:0000259" key="9">
    <source>
        <dbReference type="PROSITE" id="PS50011"/>
    </source>
</evidence>
<name>A0ABW2Q458_9MICO</name>
<dbReference type="InterPro" id="IPR008271">
    <property type="entry name" value="Ser/Thr_kinase_AS"/>
</dbReference>
<feature type="region of interest" description="Disordered" evidence="7">
    <location>
        <begin position="311"/>
        <end position="359"/>
    </location>
</feature>
<keyword evidence="3 10" id="KW-0808">Transferase</keyword>
<accession>A0ABW2Q458</accession>
<dbReference type="Gene3D" id="3.30.200.20">
    <property type="entry name" value="Phosphorylase Kinase, domain 1"/>
    <property type="match status" value="1"/>
</dbReference>
<evidence type="ECO:0000256" key="5">
    <source>
        <dbReference type="ARBA" id="ARBA00022777"/>
    </source>
</evidence>
<keyword evidence="4" id="KW-0547">Nucleotide-binding</keyword>
<dbReference type="PROSITE" id="PS50011">
    <property type="entry name" value="PROTEIN_KINASE_DOM"/>
    <property type="match status" value="1"/>
</dbReference>
<evidence type="ECO:0000313" key="10">
    <source>
        <dbReference type="EMBL" id="MFC7403936.1"/>
    </source>
</evidence>
<keyword evidence="8" id="KW-0472">Membrane</keyword>
<dbReference type="SUPFAM" id="SSF56112">
    <property type="entry name" value="Protein kinase-like (PK-like)"/>
    <property type="match status" value="1"/>
</dbReference>
<evidence type="ECO:0000256" key="7">
    <source>
        <dbReference type="SAM" id="MobiDB-lite"/>
    </source>
</evidence>
<gene>
    <name evidence="10" type="ORF">ACFQQL_02350</name>
</gene>
<dbReference type="PROSITE" id="PS00108">
    <property type="entry name" value="PROTEIN_KINASE_ST"/>
    <property type="match status" value="1"/>
</dbReference>
<dbReference type="PANTHER" id="PTHR43289:SF6">
    <property type="entry name" value="SERINE_THREONINE-PROTEIN KINASE NEKL-3"/>
    <property type="match status" value="1"/>
</dbReference>
<dbReference type="RefSeq" id="WP_382390859.1">
    <property type="nucleotide sequence ID" value="NZ_JBHTCQ010000001.1"/>
</dbReference>
<dbReference type="InterPro" id="IPR000719">
    <property type="entry name" value="Prot_kinase_dom"/>
</dbReference>
<keyword evidence="5 10" id="KW-0418">Kinase</keyword>
<dbReference type="EC" id="2.7.11.1" evidence="1"/>
<dbReference type="Pfam" id="PF00069">
    <property type="entry name" value="Pkinase"/>
    <property type="match status" value="1"/>
</dbReference>
<evidence type="ECO:0000256" key="6">
    <source>
        <dbReference type="ARBA" id="ARBA00022840"/>
    </source>
</evidence>
<reference evidence="11" key="1">
    <citation type="journal article" date="2019" name="Int. J. Syst. Evol. Microbiol.">
        <title>The Global Catalogue of Microorganisms (GCM) 10K type strain sequencing project: providing services to taxonomists for standard genome sequencing and annotation.</title>
        <authorList>
            <consortium name="The Broad Institute Genomics Platform"/>
            <consortium name="The Broad Institute Genome Sequencing Center for Infectious Disease"/>
            <person name="Wu L."/>
            <person name="Ma J."/>
        </authorList>
    </citation>
    <scope>NUCLEOTIDE SEQUENCE [LARGE SCALE GENOMIC DNA]</scope>
    <source>
        <strain evidence="11">JCM 1490</strain>
    </source>
</reference>
<dbReference type="Proteomes" id="UP001596455">
    <property type="component" value="Unassembled WGS sequence"/>
</dbReference>
<keyword evidence="2" id="KW-0723">Serine/threonine-protein kinase</keyword>
<feature type="region of interest" description="Disordered" evidence="7">
    <location>
        <begin position="402"/>
        <end position="426"/>
    </location>
</feature>
<evidence type="ECO:0000256" key="1">
    <source>
        <dbReference type="ARBA" id="ARBA00012513"/>
    </source>
</evidence>
<keyword evidence="8" id="KW-0812">Transmembrane</keyword>
<dbReference type="GO" id="GO:0004674">
    <property type="term" value="F:protein serine/threonine kinase activity"/>
    <property type="evidence" value="ECO:0007669"/>
    <property type="project" value="UniProtKB-EC"/>
</dbReference>
<proteinExistence type="predicted"/>
<feature type="compositionally biased region" description="Basic residues" evidence="7">
    <location>
        <begin position="332"/>
        <end position="345"/>
    </location>
</feature>
<feature type="transmembrane region" description="Helical" evidence="8">
    <location>
        <begin position="374"/>
        <end position="395"/>
    </location>
</feature>
<comment type="caution">
    <text evidence="10">The sequence shown here is derived from an EMBL/GenBank/DDBJ whole genome shotgun (WGS) entry which is preliminary data.</text>
</comment>
<feature type="domain" description="Protein kinase" evidence="9">
    <location>
        <begin position="26"/>
        <end position="283"/>
    </location>
</feature>
<dbReference type="InterPro" id="IPR011009">
    <property type="entry name" value="Kinase-like_dom_sf"/>
</dbReference>
<dbReference type="PANTHER" id="PTHR43289">
    <property type="entry name" value="MITOGEN-ACTIVATED PROTEIN KINASE KINASE KINASE 20-RELATED"/>
    <property type="match status" value="1"/>
</dbReference>
<evidence type="ECO:0000256" key="2">
    <source>
        <dbReference type="ARBA" id="ARBA00022527"/>
    </source>
</evidence>
<dbReference type="SMART" id="SM00220">
    <property type="entry name" value="S_TKc"/>
    <property type="match status" value="1"/>
</dbReference>
<evidence type="ECO:0000256" key="4">
    <source>
        <dbReference type="ARBA" id="ARBA00022741"/>
    </source>
</evidence>